<name>A0A2I1R109_9ACTN</name>
<evidence type="ECO:0000313" key="2">
    <source>
        <dbReference type="EMBL" id="PKZ62803.1"/>
    </source>
</evidence>
<protein>
    <submittedName>
        <fullName evidence="2">Uncharacterized protein</fullName>
    </submittedName>
</protein>
<comment type="caution">
    <text evidence="2">The sequence shown here is derived from an EMBL/GenBank/DDBJ whole genome shotgun (WGS) entry which is preliminary data.</text>
</comment>
<feature type="transmembrane region" description="Helical" evidence="1">
    <location>
        <begin position="59"/>
        <end position="79"/>
    </location>
</feature>
<accession>A0A2I1R109</accession>
<reference evidence="2 3" key="1">
    <citation type="submission" date="2017-12" db="EMBL/GenBank/DDBJ databases">
        <title>Phylogenetic diversity of female urinary microbiome.</title>
        <authorList>
            <person name="Thomas-White K."/>
            <person name="Wolfe A.J."/>
        </authorList>
    </citation>
    <scope>NUCLEOTIDE SEQUENCE [LARGE SCALE GENOMIC DNA]</scope>
    <source>
        <strain evidence="2 3">UMB0777</strain>
    </source>
</reference>
<dbReference type="Proteomes" id="UP000234662">
    <property type="component" value="Unassembled WGS sequence"/>
</dbReference>
<keyword evidence="1" id="KW-0812">Transmembrane</keyword>
<dbReference type="EMBL" id="PKJC01000043">
    <property type="protein sequence ID" value="PKZ62803.1"/>
    <property type="molecule type" value="Genomic_DNA"/>
</dbReference>
<keyword evidence="1" id="KW-1133">Transmembrane helix</keyword>
<evidence type="ECO:0000256" key="1">
    <source>
        <dbReference type="SAM" id="Phobius"/>
    </source>
</evidence>
<keyword evidence="1" id="KW-0472">Membrane</keyword>
<sequence length="100" mass="11223">MLLAEAGLSECARDAACSADFNRPFYFAFAMLVLFSVWSTLAMFATVDVIRRHLGLRRSVTWLGVVWIVPIVGAATWRLSRSRWLIRLWRGDGSVSSTSV</sequence>
<dbReference type="AlphaFoldDB" id="A0A2I1R109"/>
<feature type="transmembrane region" description="Helical" evidence="1">
    <location>
        <begin position="25"/>
        <end position="47"/>
    </location>
</feature>
<gene>
    <name evidence="2" type="ORF">CYJ73_25110</name>
</gene>
<organism evidence="2 3">
    <name type="scientific">Gordonia terrae</name>
    <dbReference type="NCBI Taxonomy" id="2055"/>
    <lineage>
        <taxon>Bacteria</taxon>
        <taxon>Bacillati</taxon>
        <taxon>Actinomycetota</taxon>
        <taxon>Actinomycetes</taxon>
        <taxon>Mycobacteriales</taxon>
        <taxon>Gordoniaceae</taxon>
        <taxon>Gordonia</taxon>
    </lineage>
</organism>
<evidence type="ECO:0000313" key="3">
    <source>
        <dbReference type="Proteomes" id="UP000234662"/>
    </source>
</evidence>
<proteinExistence type="predicted"/>